<comment type="caution">
    <text evidence="3">The sequence shown here is derived from an EMBL/GenBank/DDBJ whole genome shotgun (WGS) entry which is preliminary data.</text>
</comment>
<dbReference type="EMBL" id="JADBEM010000001">
    <property type="protein sequence ID" value="MBE1607892.1"/>
    <property type="molecule type" value="Genomic_DNA"/>
</dbReference>
<feature type="domain" description="TadE-like" evidence="2">
    <location>
        <begin position="14"/>
        <end position="56"/>
    </location>
</feature>
<feature type="transmembrane region" description="Helical" evidence="1">
    <location>
        <begin position="20"/>
        <end position="41"/>
    </location>
</feature>
<keyword evidence="1" id="KW-1133">Transmembrane helix</keyword>
<gene>
    <name evidence="3" type="ORF">HEB94_004740</name>
</gene>
<dbReference type="Pfam" id="PF07811">
    <property type="entry name" value="TadE"/>
    <property type="match status" value="1"/>
</dbReference>
<dbReference type="AlphaFoldDB" id="A0A927R9J4"/>
<reference evidence="3" key="1">
    <citation type="submission" date="2020-10" db="EMBL/GenBank/DDBJ databases">
        <title>Sequencing the genomes of 1000 actinobacteria strains.</title>
        <authorList>
            <person name="Klenk H.-P."/>
        </authorList>
    </citation>
    <scope>NUCLEOTIDE SEQUENCE</scope>
    <source>
        <strain evidence="3">DSM 45354</strain>
    </source>
</reference>
<accession>A0A927R9J4</accession>
<evidence type="ECO:0000256" key="1">
    <source>
        <dbReference type="SAM" id="Phobius"/>
    </source>
</evidence>
<keyword evidence="1" id="KW-0812">Transmembrane</keyword>
<evidence type="ECO:0000313" key="3">
    <source>
        <dbReference type="EMBL" id="MBE1607892.1"/>
    </source>
</evidence>
<protein>
    <recommendedName>
        <fullName evidence="2">TadE-like domain-containing protein</fullName>
    </recommendedName>
</protein>
<sequence>MSGRGDGARDRERGSAPVEFVLVLIVLLPLFLGVLQVGLFLHVRNTLTACAHEGARQAANYDGTPDEGVAVTKDCITGSLSAGMAGGVAPGAASAGGQELVVMRVQAKMPAMGLWGPTFDFTVSGHAVKEPDPVP</sequence>
<keyword evidence="1" id="KW-0472">Membrane</keyword>
<proteinExistence type="predicted"/>
<dbReference type="InterPro" id="IPR012495">
    <property type="entry name" value="TadE-like_dom"/>
</dbReference>
<evidence type="ECO:0000259" key="2">
    <source>
        <dbReference type="Pfam" id="PF07811"/>
    </source>
</evidence>
<dbReference type="Proteomes" id="UP000638648">
    <property type="component" value="Unassembled WGS sequence"/>
</dbReference>
<name>A0A927R9J4_9ACTN</name>
<organism evidence="3 4">
    <name type="scientific">Actinopolymorpha pittospori</name>
    <dbReference type="NCBI Taxonomy" id="648752"/>
    <lineage>
        <taxon>Bacteria</taxon>
        <taxon>Bacillati</taxon>
        <taxon>Actinomycetota</taxon>
        <taxon>Actinomycetes</taxon>
        <taxon>Propionibacteriales</taxon>
        <taxon>Actinopolymorphaceae</taxon>
        <taxon>Actinopolymorpha</taxon>
    </lineage>
</organism>
<dbReference type="RefSeq" id="WP_192751764.1">
    <property type="nucleotide sequence ID" value="NZ_BAABJL010000040.1"/>
</dbReference>
<keyword evidence="4" id="KW-1185">Reference proteome</keyword>
<evidence type="ECO:0000313" key="4">
    <source>
        <dbReference type="Proteomes" id="UP000638648"/>
    </source>
</evidence>